<dbReference type="EMBL" id="SOCA01000001">
    <property type="protein sequence ID" value="TDU81745.1"/>
    <property type="molecule type" value="Genomic_DNA"/>
</dbReference>
<protein>
    <submittedName>
        <fullName evidence="1">Uncharacterized protein</fullName>
    </submittedName>
</protein>
<accession>A0A4R7SSJ6</accession>
<comment type="caution">
    <text evidence="1">The sequence shown here is derived from an EMBL/GenBank/DDBJ whole genome shotgun (WGS) entry which is preliminary data.</text>
</comment>
<keyword evidence="2" id="KW-1185">Reference proteome</keyword>
<gene>
    <name evidence="1" type="ORF">EI77_01055</name>
</gene>
<reference evidence="1 2" key="1">
    <citation type="submission" date="2019-03" db="EMBL/GenBank/DDBJ databases">
        <title>Genomic Encyclopedia of Archaeal and Bacterial Type Strains, Phase II (KMG-II): from individual species to whole genera.</title>
        <authorList>
            <person name="Goeker M."/>
        </authorList>
    </citation>
    <scope>NUCLEOTIDE SEQUENCE [LARGE SCALE GENOMIC DNA]</scope>
    <source>
        <strain evidence="1 2">ATCC 25309</strain>
    </source>
</reference>
<dbReference type="AlphaFoldDB" id="A0A4R7SSJ6"/>
<evidence type="ECO:0000313" key="2">
    <source>
        <dbReference type="Proteomes" id="UP000295662"/>
    </source>
</evidence>
<name>A0A4R7SSJ6_9BACT</name>
<organism evidence="1 2">
    <name type="scientific">Prosthecobacter fusiformis</name>
    <dbReference type="NCBI Taxonomy" id="48464"/>
    <lineage>
        <taxon>Bacteria</taxon>
        <taxon>Pseudomonadati</taxon>
        <taxon>Verrucomicrobiota</taxon>
        <taxon>Verrucomicrobiia</taxon>
        <taxon>Verrucomicrobiales</taxon>
        <taxon>Verrucomicrobiaceae</taxon>
        <taxon>Prosthecobacter</taxon>
    </lineage>
</organism>
<dbReference type="Proteomes" id="UP000295662">
    <property type="component" value="Unassembled WGS sequence"/>
</dbReference>
<proteinExistence type="predicted"/>
<sequence>MFWPRGVGKMALLIGQLLMHRAKDKHGRLLHAKSNLSAQDIRFN</sequence>
<evidence type="ECO:0000313" key="1">
    <source>
        <dbReference type="EMBL" id="TDU81745.1"/>
    </source>
</evidence>